<dbReference type="PANTHER" id="PTHR45287:SF4">
    <property type="entry name" value="OS03G0691500 PROTEIN"/>
    <property type="match status" value="1"/>
</dbReference>
<dbReference type="AlphaFoldDB" id="A0A9R0JDJ6"/>
<evidence type="ECO:0000256" key="1">
    <source>
        <dbReference type="SAM" id="Coils"/>
    </source>
</evidence>
<organism evidence="3 4">
    <name type="scientific">Spinacia oleracea</name>
    <name type="common">Spinach</name>
    <dbReference type="NCBI Taxonomy" id="3562"/>
    <lineage>
        <taxon>Eukaryota</taxon>
        <taxon>Viridiplantae</taxon>
        <taxon>Streptophyta</taxon>
        <taxon>Embryophyta</taxon>
        <taxon>Tracheophyta</taxon>
        <taxon>Spermatophyta</taxon>
        <taxon>Magnoliopsida</taxon>
        <taxon>eudicotyledons</taxon>
        <taxon>Gunneridae</taxon>
        <taxon>Pentapetalae</taxon>
        <taxon>Caryophyllales</taxon>
        <taxon>Chenopodiaceae</taxon>
        <taxon>Chenopodioideae</taxon>
        <taxon>Anserineae</taxon>
        <taxon>Spinacia</taxon>
    </lineage>
</organism>
<dbReference type="KEGG" id="soe:110804668"/>
<dbReference type="InterPro" id="IPR040262">
    <property type="entry name" value="At4g38062-like"/>
</dbReference>
<dbReference type="RefSeq" id="XP_021865964.2">
    <property type="nucleotide sequence ID" value="XM_022010272.2"/>
</dbReference>
<reference evidence="4" key="2">
    <citation type="submission" date="2025-08" db="UniProtKB">
        <authorList>
            <consortium name="RefSeq"/>
        </authorList>
    </citation>
    <scope>IDENTIFICATION</scope>
    <source>
        <tissue evidence="4">Leaf</tissue>
    </source>
</reference>
<proteinExistence type="predicted"/>
<reference evidence="3" key="1">
    <citation type="journal article" date="2021" name="Nat. Commun.">
        <title>Genomic analyses provide insights into spinach domestication and the genetic basis of agronomic traits.</title>
        <authorList>
            <person name="Cai X."/>
            <person name="Sun X."/>
            <person name="Xu C."/>
            <person name="Sun H."/>
            <person name="Wang X."/>
            <person name="Ge C."/>
            <person name="Zhang Z."/>
            <person name="Wang Q."/>
            <person name="Fei Z."/>
            <person name="Jiao C."/>
            <person name="Wang Q."/>
        </authorList>
    </citation>
    <scope>NUCLEOTIDE SEQUENCE [LARGE SCALE GENOMIC DNA]</scope>
    <source>
        <strain evidence="3">cv. Varoflay</strain>
    </source>
</reference>
<sequence length="557" mass="65328">MEIELQEAKAEIERLNCNLDDKDYIIKSQYDENEALKAIVSELKKKNINAKKDINQCEGQGGNLLEELVDRQRKVEDELKWKVEQFKHLEEAYEKLRDQFRVSKTEWGSEKSSLVDEISKLQESLDEGNRTAEGLRNQLAMCKQALENEEIRRKKFEEQVCEMKSLLESVTQNEGFEGKECSVAENGEEEVANLRHTLRVKEMDYKDMEYRVKKLERENEELLASIKELQEAHIPRAVPTPSSWAKLKNRLKSLELSHRECSANLRVKEAEWSYKADKMNQVIEDLRKELEGCNSTLTQLKMQNEELSLMLQLMRSEGLEDREGGVAQLMEQLEKIREEKLAMQEDLEKLREELEDVCDALDKIDSELTDQTNEKSELEFELQNWISIAAHLEMQVTGSQVMRRDLEYSLIEQAEVEEMLKLKISNLEQQIFLMDQEIRIEEDVTTEEDEKVSPRLEIDDYDDDDEELQQELLARELEEAIVGHIMEEKNYTFLHQSLQEDDMGPSQKHERIIVQTRINLQGEEVCASKENVRQQHSHLRKTSDSLIEERSPFRELN</sequence>
<dbReference type="GeneID" id="110804668"/>
<protein>
    <submittedName>
        <fullName evidence="4">Uncharacterized protein At4g38062</fullName>
    </submittedName>
</protein>
<evidence type="ECO:0000313" key="3">
    <source>
        <dbReference type="Proteomes" id="UP000813463"/>
    </source>
</evidence>
<feature type="coiled-coil region" evidence="1">
    <location>
        <begin position="5"/>
        <end position="159"/>
    </location>
</feature>
<keyword evidence="3" id="KW-1185">Reference proteome</keyword>
<evidence type="ECO:0000313" key="4">
    <source>
        <dbReference type="RefSeq" id="XP_021865964.2"/>
    </source>
</evidence>
<evidence type="ECO:0000256" key="2">
    <source>
        <dbReference type="SAM" id="MobiDB-lite"/>
    </source>
</evidence>
<accession>A0A9R0JDJ6</accession>
<feature type="coiled-coil region" evidence="1">
    <location>
        <begin position="198"/>
        <end position="232"/>
    </location>
</feature>
<keyword evidence="1" id="KW-0175">Coiled coil</keyword>
<feature type="coiled-coil region" evidence="1">
    <location>
        <begin position="276"/>
        <end position="381"/>
    </location>
</feature>
<dbReference type="Proteomes" id="UP000813463">
    <property type="component" value="Chromosome 3"/>
</dbReference>
<gene>
    <name evidence="4" type="primary">LOC110804668</name>
</gene>
<feature type="region of interest" description="Disordered" evidence="2">
    <location>
        <begin position="530"/>
        <end position="557"/>
    </location>
</feature>
<feature type="compositionally biased region" description="Basic and acidic residues" evidence="2">
    <location>
        <begin position="541"/>
        <end position="557"/>
    </location>
</feature>
<name>A0A9R0JDJ6_SPIOL</name>
<dbReference type="PANTHER" id="PTHR45287">
    <property type="entry name" value="OS03G0691500 PROTEIN"/>
    <property type="match status" value="1"/>
</dbReference>